<dbReference type="InterPro" id="IPR044964">
    <property type="entry name" value="RCD1/SRO1-5"/>
</dbReference>
<dbReference type="AlphaFoldDB" id="A0A392N117"/>
<dbReference type="EMBL" id="LXQA010024573">
    <property type="protein sequence ID" value="MCH93283.1"/>
    <property type="molecule type" value="Genomic_DNA"/>
</dbReference>
<accession>A0A392N117</accession>
<dbReference type="PANTHER" id="PTHR32263:SF23">
    <property type="entry name" value="INACTIVE POLY [ADP-RIBOSE] POLYMERASE SRO4"/>
    <property type="match status" value="1"/>
</dbReference>
<feature type="compositionally biased region" description="Polar residues" evidence="1">
    <location>
        <begin position="38"/>
        <end position="50"/>
    </location>
</feature>
<feature type="non-terminal residue" evidence="2">
    <location>
        <position position="107"/>
    </location>
</feature>
<name>A0A392N117_9FABA</name>
<feature type="compositionally biased region" description="Basic and acidic residues" evidence="1">
    <location>
        <begin position="16"/>
        <end position="25"/>
    </location>
</feature>
<gene>
    <name evidence="2" type="ORF">A2U01_0014231</name>
</gene>
<comment type="caution">
    <text evidence="2">The sequence shown here is derived from an EMBL/GenBank/DDBJ whole genome shotgun (WGS) entry which is preliminary data.</text>
</comment>
<proteinExistence type="predicted"/>
<dbReference type="PANTHER" id="PTHR32263">
    <property type="entry name" value="INACTIVE POLY [ADP-RIBOSE] POLYMERASE SRO4-RELATED"/>
    <property type="match status" value="1"/>
</dbReference>
<evidence type="ECO:0000256" key="1">
    <source>
        <dbReference type="SAM" id="MobiDB-lite"/>
    </source>
</evidence>
<organism evidence="2 3">
    <name type="scientific">Trifolium medium</name>
    <dbReference type="NCBI Taxonomy" id="97028"/>
    <lineage>
        <taxon>Eukaryota</taxon>
        <taxon>Viridiplantae</taxon>
        <taxon>Streptophyta</taxon>
        <taxon>Embryophyta</taxon>
        <taxon>Tracheophyta</taxon>
        <taxon>Spermatophyta</taxon>
        <taxon>Magnoliopsida</taxon>
        <taxon>eudicotyledons</taxon>
        <taxon>Gunneridae</taxon>
        <taxon>Pentapetalae</taxon>
        <taxon>rosids</taxon>
        <taxon>fabids</taxon>
        <taxon>Fabales</taxon>
        <taxon>Fabaceae</taxon>
        <taxon>Papilionoideae</taxon>
        <taxon>50 kb inversion clade</taxon>
        <taxon>NPAAA clade</taxon>
        <taxon>Hologalegina</taxon>
        <taxon>IRL clade</taxon>
        <taxon>Trifolieae</taxon>
        <taxon>Trifolium</taxon>
    </lineage>
</organism>
<evidence type="ECO:0000313" key="2">
    <source>
        <dbReference type="EMBL" id="MCH93283.1"/>
    </source>
</evidence>
<sequence length="107" mass="11996">MESTSTFPAQQQHQQDVWDHHHEDSSSIVSDSESSVSGTTGEQQQKQDSNSFLVMLREGDVVHDLIKTRFLRGLGLISTKTEILAIHRNACSDVVSQARLQSFHIYA</sequence>
<feature type="region of interest" description="Disordered" evidence="1">
    <location>
        <begin position="1"/>
        <end position="50"/>
    </location>
</feature>
<keyword evidence="3" id="KW-1185">Reference proteome</keyword>
<feature type="compositionally biased region" description="Low complexity" evidence="1">
    <location>
        <begin position="26"/>
        <end position="37"/>
    </location>
</feature>
<protein>
    <submittedName>
        <fullName evidence="2">Putative inactive poly (ADP-ribose) polymerase SRO2-like</fullName>
    </submittedName>
</protein>
<evidence type="ECO:0000313" key="3">
    <source>
        <dbReference type="Proteomes" id="UP000265520"/>
    </source>
</evidence>
<dbReference type="Proteomes" id="UP000265520">
    <property type="component" value="Unassembled WGS sequence"/>
</dbReference>
<reference evidence="2 3" key="1">
    <citation type="journal article" date="2018" name="Front. Plant Sci.">
        <title>Red Clover (Trifolium pratense) and Zigzag Clover (T. medium) - A Picture of Genomic Similarities and Differences.</title>
        <authorList>
            <person name="Dluhosova J."/>
            <person name="Istvanek J."/>
            <person name="Nedelnik J."/>
            <person name="Repkova J."/>
        </authorList>
    </citation>
    <scope>NUCLEOTIDE SEQUENCE [LARGE SCALE GENOMIC DNA]</scope>
    <source>
        <strain evidence="3">cv. 10/8</strain>
        <tissue evidence="2">Leaf</tissue>
    </source>
</reference>